<keyword evidence="5 9" id="KW-0067">ATP-binding</keyword>
<comment type="similarity">
    <text evidence="2">Belongs to the asparagine synthetase family.</text>
</comment>
<dbReference type="GO" id="GO:0005829">
    <property type="term" value="C:cytosol"/>
    <property type="evidence" value="ECO:0007669"/>
    <property type="project" value="TreeGrafter"/>
</dbReference>
<keyword evidence="8" id="KW-0061">Asparagine biosynthesis</keyword>
<evidence type="ECO:0000313" key="13">
    <source>
        <dbReference type="Proteomes" id="UP000244128"/>
    </source>
</evidence>
<dbReference type="CDD" id="cd01991">
    <property type="entry name" value="Asn_synthase_B_C"/>
    <property type="match status" value="1"/>
</dbReference>
<dbReference type="Gene3D" id="3.60.20.10">
    <property type="entry name" value="Glutamine Phosphoribosylpyrophosphate, subunit 1, domain 1"/>
    <property type="match status" value="1"/>
</dbReference>
<reference evidence="12 13" key="1">
    <citation type="submission" date="2018-04" db="EMBL/GenBank/DDBJ databases">
        <title>Active sludge and wastewater microbial communities from Klosterneuburg, Austria.</title>
        <authorList>
            <person name="Wagner M."/>
        </authorList>
    </citation>
    <scope>NUCLEOTIDE SEQUENCE [LARGE SCALE GENOMIC DNA]</scope>
    <source>
        <strain evidence="12 13">Nm49</strain>
    </source>
</reference>
<sequence length="622" mass="71023">MCGIAGIYHFAGRPVHANLLNPMIGCLAHRGPDGEGTYIDGSVGLAHRRLAIIDLSTGQQPMLSDDKSLALTFNGEIYNYVELRDELLRLGCRFRTESDTEVILHAYQTWGTKCQNHFNGMWAFALWDAKKKQLFVSRDRIGEKPLFYADYDDTFLFGSEIKSILAYGVPAEIRMELLEIYLMLGYIPAPHTFYRHIHKLRPGHYLLVKDGKVTEHQYWSFPQIDENKMLVDKAAVHEEFSHLLSDSVKIRMRSHVPFGAFLSGGLDSASIVSLMSQYTEQTVETFTIGFKEKLFDERALAKQVATAFHTKHYEHLVEPDTFEQSLKKVLHHYDEPFGDSSAIPTGHVSHHASQHVKMVLTGDGGDEVLSGYTIYQGEKFSAQYQRLPRLVQTGIPKLASALAFSLRGNLRYQLNRAAKVCSAAAAPFNTRLITKLASINPETIKELIGNETQVWHIEDFLEDTMRDCRFNDPFYKLMYFHYKVSLPDDILVKVDRMSMAYSLEARVPFLDHRLVEFMATVHKDVKMAGYTRKAILRDTVAKSLPSALLKAPKKGFVVPLREWFKGESFRTHLNDLLELEGEFGINRDTIERIVRANLDGKSDNGNFIWILFLLRQWRQNFG</sequence>
<comment type="caution">
    <text evidence="12">The sequence shown here is derived from an EMBL/GenBank/DDBJ whole genome shotgun (WGS) entry which is preliminary data.</text>
</comment>
<dbReference type="GO" id="GO:0006529">
    <property type="term" value="P:asparagine biosynthetic process"/>
    <property type="evidence" value="ECO:0007669"/>
    <property type="project" value="UniProtKB-KW"/>
</dbReference>
<dbReference type="InterPro" id="IPR029055">
    <property type="entry name" value="Ntn_hydrolases_N"/>
</dbReference>
<dbReference type="SUPFAM" id="SSF56235">
    <property type="entry name" value="N-terminal nucleophile aminohydrolases (Ntn hydrolases)"/>
    <property type="match status" value="1"/>
</dbReference>
<dbReference type="PANTHER" id="PTHR43284:SF1">
    <property type="entry name" value="ASPARAGINE SYNTHETASE"/>
    <property type="match status" value="1"/>
</dbReference>
<evidence type="ECO:0000256" key="1">
    <source>
        <dbReference type="ARBA" id="ARBA00005187"/>
    </source>
</evidence>
<dbReference type="SUPFAM" id="SSF52402">
    <property type="entry name" value="Adenine nucleotide alpha hydrolases-like"/>
    <property type="match status" value="1"/>
</dbReference>
<evidence type="ECO:0000256" key="5">
    <source>
        <dbReference type="ARBA" id="ARBA00022840"/>
    </source>
</evidence>
<keyword evidence="4 9" id="KW-0547">Nucleotide-binding</keyword>
<comment type="pathway">
    <text evidence="1">Amino-acid biosynthesis; L-asparagine biosynthesis; L-asparagine from L-aspartate (L-Gln route): step 1/1.</text>
</comment>
<feature type="site" description="Important for beta-aspartyl-AMP intermediate formation" evidence="10">
    <location>
        <position position="363"/>
    </location>
</feature>
<dbReference type="PANTHER" id="PTHR43284">
    <property type="entry name" value="ASPARAGINE SYNTHETASE (GLUTAMINE-HYDROLYZING)"/>
    <property type="match status" value="1"/>
</dbReference>
<feature type="active site" description="For GATase activity" evidence="8">
    <location>
        <position position="2"/>
    </location>
</feature>
<dbReference type="Proteomes" id="UP000244128">
    <property type="component" value="Unassembled WGS sequence"/>
</dbReference>
<evidence type="ECO:0000256" key="9">
    <source>
        <dbReference type="PIRSR" id="PIRSR001589-2"/>
    </source>
</evidence>
<dbReference type="NCBIfam" id="TIGR01536">
    <property type="entry name" value="asn_synth_AEB"/>
    <property type="match status" value="1"/>
</dbReference>
<evidence type="ECO:0000313" key="12">
    <source>
        <dbReference type="EMBL" id="PTQ66446.1"/>
    </source>
</evidence>
<evidence type="ECO:0000256" key="8">
    <source>
        <dbReference type="PIRSR" id="PIRSR001589-1"/>
    </source>
</evidence>
<dbReference type="EC" id="6.3.5.4" evidence="3"/>
<keyword evidence="6 8" id="KW-0315">Glutamine amidotransferase</keyword>
<feature type="domain" description="Glutamine amidotransferase type-2" evidence="11">
    <location>
        <begin position="2"/>
        <end position="211"/>
    </location>
</feature>
<dbReference type="Pfam" id="PF13537">
    <property type="entry name" value="GATase_7"/>
    <property type="match status" value="1"/>
</dbReference>
<dbReference type="GO" id="GO:0005524">
    <property type="term" value="F:ATP binding"/>
    <property type="evidence" value="ECO:0007669"/>
    <property type="project" value="UniProtKB-KW"/>
</dbReference>
<dbReference type="Pfam" id="PF00733">
    <property type="entry name" value="Asn_synthase"/>
    <property type="match status" value="1"/>
</dbReference>
<keyword evidence="8" id="KW-0028">Amino-acid biosynthesis</keyword>
<dbReference type="InterPro" id="IPR033738">
    <property type="entry name" value="AsnB_N"/>
</dbReference>
<evidence type="ECO:0000259" key="11">
    <source>
        <dbReference type="PROSITE" id="PS51278"/>
    </source>
</evidence>
<dbReference type="GO" id="GO:0004066">
    <property type="term" value="F:asparagine synthase (glutamine-hydrolyzing) activity"/>
    <property type="evidence" value="ECO:0007669"/>
    <property type="project" value="UniProtKB-EC"/>
</dbReference>
<feature type="binding site" evidence="9">
    <location>
        <position position="288"/>
    </location>
    <ligand>
        <name>ATP</name>
        <dbReference type="ChEBI" id="CHEBI:30616"/>
    </ligand>
</feature>
<dbReference type="EMBL" id="QAOI01000050">
    <property type="protein sequence ID" value="PTQ66446.1"/>
    <property type="molecule type" value="Genomic_DNA"/>
</dbReference>
<evidence type="ECO:0000256" key="3">
    <source>
        <dbReference type="ARBA" id="ARBA00012737"/>
    </source>
</evidence>
<evidence type="ECO:0000256" key="7">
    <source>
        <dbReference type="ARBA" id="ARBA00048741"/>
    </source>
</evidence>
<evidence type="ECO:0000256" key="2">
    <source>
        <dbReference type="ARBA" id="ARBA00005752"/>
    </source>
</evidence>
<feature type="binding site" evidence="9">
    <location>
        <position position="99"/>
    </location>
    <ligand>
        <name>L-glutamine</name>
        <dbReference type="ChEBI" id="CHEBI:58359"/>
    </ligand>
</feature>
<dbReference type="InterPro" id="IPR014729">
    <property type="entry name" value="Rossmann-like_a/b/a_fold"/>
</dbReference>
<dbReference type="InterPro" id="IPR006426">
    <property type="entry name" value="Asn_synth_AEB"/>
</dbReference>
<gene>
    <name evidence="12" type="ORF">C8R26_1508</name>
</gene>
<dbReference type="PIRSF" id="PIRSF001589">
    <property type="entry name" value="Asn_synthetase_glu-h"/>
    <property type="match status" value="1"/>
</dbReference>
<dbReference type="PROSITE" id="PS51278">
    <property type="entry name" value="GATASE_TYPE_2"/>
    <property type="match status" value="1"/>
</dbReference>
<accession>A0A2T5H4E2</accession>
<evidence type="ECO:0000256" key="6">
    <source>
        <dbReference type="ARBA" id="ARBA00022962"/>
    </source>
</evidence>
<protein>
    <recommendedName>
        <fullName evidence="3">asparagine synthase (glutamine-hydrolyzing)</fullName>
        <ecNumber evidence="3">6.3.5.4</ecNumber>
    </recommendedName>
</protein>
<dbReference type="RefSeq" id="WP_107804516.1">
    <property type="nucleotide sequence ID" value="NZ_QAOI01000050.1"/>
</dbReference>
<dbReference type="CDD" id="cd00712">
    <property type="entry name" value="AsnB"/>
    <property type="match status" value="1"/>
</dbReference>
<name>A0A2T5H4E2_9PROT</name>
<dbReference type="InterPro" id="IPR051786">
    <property type="entry name" value="ASN_synthetase/amidase"/>
</dbReference>
<dbReference type="AlphaFoldDB" id="A0A2T5H4E2"/>
<proteinExistence type="inferred from homology"/>
<dbReference type="Gene3D" id="3.40.50.620">
    <property type="entry name" value="HUPs"/>
    <property type="match status" value="1"/>
</dbReference>
<evidence type="ECO:0000256" key="4">
    <source>
        <dbReference type="ARBA" id="ARBA00022741"/>
    </source>
</evidence>
<evidence type="ECO:0000256" key="10">
    <source>
        <dbReference type="PIRSR" id="PIRSR001589-3"/>
    </source>
</evidence>
<comment type="catalytic activity">
    <reaction evidence="7">
        <text>L-aspartate + L-glutamine + ATP + H2O = L-asparagine + L-glutamate + AMP + diphosphate + H(+)</text>
        <dbReference type="Rhea" id="RHEA:12228"/>
        <dbReference type="ChEBI" id="CHEBI:15377"/>
        <dbReference type="ChEBI" id="CHEBI:15378"/>
        <dbReference type="ChEBI" id="CHEBI:29985"/>
        <dbReference type="ChEBI" id="CHEBI:29991"/>
        <dbReference type="ChEBI" id="CHEBI:30616"/>
        <dbReference type="ChEBI" id="CHEBI:33019"/>
        <dbReference type="ChEBI" id="CHEBI:58048"/>
        <dbReference type="ChEBI" id="CHEBI:58359"/>
        <dbReference type="ChEBI" id="CHEBI:456215"/>
        <dbReference type="EC" id="6.3.5.4"/>
    </reaction>
</comment>
<dbReference type="InterPro" id="IPR017932">
    <property type="entry name" value="GATase_2_dom"/>
</dbReference>
<organism evidence="12 13">
    <name type="scientific">Nitrosomonas oligotropha</name>
    <dbReference type="NCBI Taxonomy" id="42354"/>
    <lineage>
        <taxon>Bacteria</taxon>
        <taxon>Pseudomonadati</taxon>
        <taxon>Pseudomonadota</taxon>
        <taxon>Betaproteobacteria</taxon>
        <taxon>Nitrosomonadales</taxon>
        <taxon>Nitrosomonadaceae</taxon>
        <taxon>Nitrosomonas</taxon>
    </lineage>
</organism>
<dbReference type="InterPro" id="IPR001962">
    <property type="entry name" value="Asn_synthase"/>
</dbReference>